<evidence type="ECO:0000256" key="4">
    <source>
        <dbReference type="ARBA" id="ARBA00022692"/>
    </source>
</evidence>
<keyword evidence="5 8" id="KW-1133">Transmembrane helix</keyword>
<feature type="transmembrane region" description="Helical" evidence="8">
    <location>
        <begin position="143"/>
        <end position="159"/>
    </location>
</feature>
<keyword evidence="4 8" id="KW-0812">Transmembrane</keyword>
<dbReference type="OrthoDB" id="8962112at2"/>
<evidence type="ECO:0000256" key="1">
    <source>
        <dbReference type="ARBA" id="ARBA00004651"/>
    </source>
</evidence>
<feature type="transmembrane region" description="Helical" evidence="8">
    <location>
        <begin position="29"/>
        <end position="50"/>
    </location>
</feature>
<comment type="subcellular location">
    <subcellularLocation>
        <location evidence="1">Cell membrane</location>
        <topology evidence="1">Multi-pass membrane protein</topology>
    </subcellularLocation>
</comment>
<dbReference type="RefSeq" id="WP_158947794.1">
    <property type="nucleotide sequence ID" value="NZ_CP046913.1"/>
</dbReference>
<dbReference type="GO" id="GO:0016758">
    <property type="term" value="F:hexosyltransferase activity"/>
    <property type="evidence" value="ECO:0007669"/>
    <property type="project" value="InterPro"/>
</dbReference>
<dbReference type="GO" id="GO:0005886">
    <property type="term" value="C:plasma membrane"/>
    <property type="evidence" value="ECO:0007669"/>
    <property type="project" value="UniProtKB-SubCell"/>
</dbReference>
<proteinExistence type="inferred from homology"/>
<feature type="transmembrane region" description="Helical" evidence="8">
    <location>
        <begin position="374"/>
        <end position="392"/>
    </location>
</feature>
<name>A0A7Z2GEJ6_9BURK</name>
<organism evidence="9 10">
    <name type="scientific">Paraburkholderia acidisoli</name>
    <dbReference type="NCBI Taxonomy" id="2571748"/>
    <lineage>
        <taxon>Bacteria</taxon>
        <taxon>Pseudomonadati</taxon>
        <taxon>Pseudomonadota</taxon>
        <taxon>Betaproteobacteria</taxon>
        <taxon>Burkholderiales</taxon>
        <taxon>Burkholderiaceae</taxon>
        <taxon>Paraburkholderia</taxon>
    </lineage>
</organism>
<dbReference type="AlphaFoldDB" id="A0A7Z2GEJ6"/>
<reference evidence="9 10" key="1">
    <citation type="submission" date="2019-12" db="EMBL/GenBank/DDBJ databases">
        <title>Paraburkholderia acidiphila 7Q-K02 sp. nov and Paraburkholderia acidisoli DHF22 sp. nov., two strains isolated from forest soil.</title>
        <authorList>
            <person name="Gao Z."/>
            <person name="Qiu L."/>
        </authorList>
    </citation>
    <scope>NUCLEOTIDE SEQUENCE [LARGE SCALE GENOMIC DNA]</scope>
    <source>
        <strain evidence="9 10">DHF22</strain>
    </source>
</reference>
<protein>
    <submittedName>
        <fullName evidence="9">DUF2029 domain-containing protein</fullName>
    </submittedName>
</protein>
<comment type="similarity">
    <text evidence="7">Belongs to the glycosyltransferase 87 family.</text>
</comment>
<evidence type="ECO:0000256" key="5">
    <source>
        <dbReference type="ARBA" id="ARBA00022989"/>
    </source>
</evidence>
<keyword evidence="2" id="KW-1003">Cell membrane</keyword>
<gene>
    <name evidence="9" type="ORF">FAZ98_00625</name>
</gene>
<evidence type="ECO:0000256" key="6">
    <source>
        <dbReference type="ARBA" id="ARBA00023136"/>
    </source>
</evidence>
<evidence type="ECO:0000256" key="2">
    <source>
        <dbReference type="ARBA" id="ARBA00022475"/>
    </source>
</evidence>
<feature type="transmembrane region" description="Helical" evidence="8">
    <location>
        <begin position="308"/>
        <end position="327"/>
    </location>
</feature>
<dbReference type="Proteomes" id="UP000433577">
    <property type="component" value="Chromosome 1"/>
</dbReference>
<evidence type="ECO:0000313" key="9">
    <source>
        <dbReference type="EMBL" id="QGZ60357.1"/>
    </source>
</evidence>
<feature type="transmembrane region" description="Helical" evidence="8">
    <location>
        <begin position="281"/>
        <end position="301"/>
    </location>
</feature>
<evidence type="ECO:0000256" key="3">
    <source>
        <dbReference type="ARBA" id="ARBA00022679"/>
    </source>
</evidence>
<accession>A0A7Z2GEJ6</accession>
<evidence type="ECO:0000313" key="10">
    <source>
        <dbReference type="Proteomes" id="UP000433577"/>
    </source>
</evidence>
<feature type="transmembrane region" description="Helical" evidence="8">
    <location>
        <begin position="202"/>
        <end position="229"/>
    </location>
</feature>
<evidence type="ECO:0000256" key="7">
    <source>
        <dbReference type="ARBA" id="ARBA00024033"/>
    </source>
</evidence>
<dbReference type="EMBL" id="CP046913">
    <property type="protein sequence ID" value="QGZ60357.1"/>
    <property type="molecule type" value="Genomic_DNA"/>
</dbReference>
<dbReference type="Pfam" id="PF09594">
    <property type="entry name" value="GT87"/>
    <property type="match status" value="1"/>
</dbReference>
<keyword evidence="3" id="KW-0808">Transferase</keyword>
<keyword evidence="10" id="KW-1185">Reference proteome</keyword>
<feature type="transmembrane region" description="Helical" evidence="8">
    <location>
        <begin position="115"/>
        <end position="138"/>
    </location>
</feature>
<evidence type="ECO:0000256" key="8">
    <source>
        <dbReference type="SAM" id="Phobius"/>
    </source>
</evidence>
<keyword evidence="6 8" id="KW-0472">Membrane</keyword>
<sequence>MNAGKSMNEARPFASPPARHWLNPARLRAYSAVVLFSWAFFVVSTGWKMWRTYGQPNGMDFRTFWMASRLWLEGTPLKAYSFDALTQTAKRIQPLLPDAAPFFYPPNFLLLLRPLALVPCSVSSLAFTALTTGVFVYLVRKILPMRAALLPIFAFSGMWLNMAQGQNACLTASFALGAFLLLEKRPVLAGVCIGMLSIKPHLAILFPVALACAGMWTAFAAAAVTVVLFTGLSVVVFGPEAFPAFLQGMHLARSGLESGALPWGRMASFFATLRLVHVPVFYAYLGQACLAIVATVTVAWVWRRSTDLALRATALIAGTFMISPYLYNYDSPWLGVALAFFTAKALRDGWLRWEREIICVAWIYAPFGDLSGDFLHANFVPLVYGAVLWMAVRRVRVELLVRTAEDTDAHAAGEIRREAVVGR</sequence>
<dbReference type="KEGG" id="pacs:FAZ98_00625"/>
<dbReference type="InterPro" id="IPR018584">
    <property type="entry name" value="GT87"/>
</dbReference>